<proteinExistence type="predicted"/>
<name>A0AAD5TN01_9FUNG</name>
<dbReference type="Gene3D" id="3.90.175.10">
    <property type="entry name" value="Diphtheria Toxin, domain 1"/>
    <property type="match status" value="1"/>
</dbReference>
<dbReference type="EMBL" id="JADGJQ010000013">
    <property type="protein sequence ID" value="KAJ3181155.1"/>
    <property type="molecule type" value="Genomic_DNA"/>
</dbReference>
<organism evidence="2 3">
    <name type="scientific">Geranomyces variabilis</name>
    <dbReference type="NCBI Taxonomy" id="109894"/>
    <lineage>
        <taxon>Eukaryota</taxon>
        <taxon>Fungi</taxon>
        <taxon>Fungi incertae sedis</taxon>
        <taxon>Chytridiomycota</taxon>
        <taxon>Chytridiomycota incertae sedis</taxon>
        <taxon>Chytridiomycetes</taxon>
        <taxon>Spizellomycetales</taxon>
        <taxon>Powellomycetaceae</taxon>
        <taxon>Geranomyces</taxon>
    </lineage>
</organism>
<accession>A0AAD5TN01</accession>
<evidence type="ECO:0000313" key="2">
    <source>
        <dbReference type="EMBL" id="KAJ3181155.1"/>
    </source>
</evidence>
<dbReference type="Proteomes" id="UP001212152">
    <property type="component" value="Unassembled WGS sequence"/>
</dbReference>
<evidence type="ECO:0000256" key="1">
    <source>
        <dbReference type="SAM" id="MobiDB-lite"/>
    </source>
</evidence>
<gene>
    <name evidence="2" type="ORF">HDU87_001284</name>
</gene>
<feature type="compositionally biased region" description="Low complexity" evidence="1">
    <location>
        <begin position="129"/>
        <end position="147"/>
    </location>
</feature>
<sequence length="346" mass="37921">MSSPYDFEAGYDKRSIALGYLEGRHGIKSGTVMLALFDSVPADILALLGPDRAFREAVLRVPGAEGVAQSKDELFAFLTSFLKPQAMDLIKAHFDGDLAGRMTMGDWLVNFSTVVGGSTRSWAQVAGTPQSSQAPAAESSSRHASASQLSGRRERVHPANYLDAIAKELQESETHIVLFHATTEASAAAIDRNGILLSQCANKSEFASRGGFYTSTSLDFVLRWAFSRFPESIIRVLVFVVPKTFLSQQRVATFETATKAWKLFCHANFHMTGGDEHITTTANDIVYGPICAFRTSPHQSADVLRSYTLPSRRGGTIIACQYGFVKQNVATQFEQFWSETWTPTAP</sequence>
<dbReference type="AlphaFoldDB" id="A0AAD5TN01"/>
<keyword evidence="3" id="KW-1185">Reference proteome</keyword>
<protein>
    <submittedName>
        <fullName evidence="2">Uncharacterized protein</fullName>
    </submittedName>
</protein>
<comment type="caution">
    <text evidence="2">The sequence shown here is derived from an EMBL/GenBank/DDBJ whole genome shotgun (WGS) entry which is preliminary data.</text>
</comment>
<reference evidence="2" key="1">
    <citation type="submission" date="2020-05" db="EMBL/GenBank/DDBJ databases">
        <title>Phylogenomic resolution of chytrid fungi.</title>
        <authorList>
            <person name="Stajich J.E."/>
            <person name="Amses K."/>
            <person name="Simmons R."/>
            <person name="Seto K."/>
            <person name="Myers J."/>
            <person name="Bonds A."/>
            <person name="Quandt C.A."/>
            <person name="Barry K."/>
            <person name="Liu P."/>
            <person name="Grigoriev I."/>
            <person name="Longcore J.E."/>
            <person name="James T.Y."/>
        </authorList>
    </citation>
    <scope>NUCLEOTIDE SEQUENCE</scope>
    <source>
        <strain evidence="2">JEL0379</strain>
    </source>
</reference>
<evidence type="ECO:0000313" key="3">
    <source>
        <dbReference type="Proteomes" id="UP001212152"/>
    </source>
</evidence>
<feature type="region of interest" description="Disordered" evidence="1">
    <location>
        <begin position="124"/>
        <end position="153"/>
    </location>
</feature>